<evidence type="ECO:0000259" key="7">
    <source>
        <dbReference type="PROSITE" id="PS50075"/>
    </source>
</evidence>
<evidence type="ECO:0000256" key="4">
    <source>
        <dbReference type="ARBA" id="ARBA00022679"/>
    </source>
</evidence>
<organism evidence="10 11">
    <name type="scientific">Collichthys lucidus</name>
    <name type="common">Big head croaker</name>
    <name type="synonym">Sciaena lucida</name>
    <dbReference type="NCBI Taxonomy" id="240159"/>
    <lineage>
        <taxon>Eukaryota</taxon>
        <taxon>Metazoa</taxon>
        <taxon>Chordata</taxon>
        <taxon>Craniata</taxon>
        <taxon>Vertebrata</taxon>
        <taxon>Euteleostomi</taxon>
        <taxon>Actinopterygii</taxon>
        <taxon>Neopterygii</taxon>
        <taxon>Teleostei</taxon>
        <taxon>Neoteleostei</taxon>
        <taxon>Acanthomorphata</taxon>
        <taxon>Eupercaria</taxon>
        <taxon>Sciaenidae</taxon>
        <taxon>Collichthys</taxon>
    </lineage>
</organism>
<evidence type="ECO:0000259" key="8">
    <source>
        <dbReference type="PROSITE" id="PS52004"/>
    </source>
</evidence>
<dbReference type="STRING" id="240159.A0A4U5VGR0"/>
<keyword evidence="2" id="KW-0596">Phosphopantetheine</keyword>
<dbReference type="SUPFAM" id="SSF53901">
    <property type="entry name" value="Thiolase-like"/>
    <property type="match status" value="2"/>
</dbReference>
<dbReference type="PANTHER" id="PTHR45681">
    <property type="entry name" value="POLYKETIDE SYNTHASE 44-RELATED"/>
    <property type="match status" value="1"/>
</dbReference>
<name>A0A4U5VGR0_COLLU</name>
<evidence type="ECO:0000256" key="2">
    <source>
        <dbReference type="ARBA" id="ARBA00022450"/>
    </source>
</evidence>
<dbReference type="InterPro" id="IPR049551">
    <property type="entry name" value="PKS_DH_C"/>
</dbReference>
<dbReference type="PROSITE" id="PS52004">
    <property type="entry name" value="KS3_2"/>
    <property type="match status" value="1"/>
</dbReference>
<dbReference type="InterPro" id="IPR018201">
    <property type="entry name" value="Ketoacyl_synth_AS"/>
</dbReference>
<accession>A0A4U5VGR0</accession>
<sequence length="2090" mass="230425">MEDAVDDIAVIGIGCNFPGGEGLDNFWSILLEGKNCVVDIPAERFDTSFWFDADDSKPGKTQTTKAALIEGFNEFDHRFFGISEAEADFMDPQQKLLLQCTYRALEDAGIAMEGISGSRTGVYIGLMNRDYEMLQSNSSTTVTHYNGTGTAMSVAANRISFTFNLTGPSFAIDSACSSSLVALHLACQALKQGDCEMALCGGVSCIIEPKVFVALSKAKMISPQGFSKPFSSRADGYGRGEGCGVVLLKPLKKCVTVTFCTKAIKDCNKVWGIISKTAVNQDGHSVTPITKPSMTQQEELLRRVYSESDLANVQYVEAHGTGTPIGDPTEAGSISNVIAKARPPGSATLRIGSVKGNIGHTESAAGVAGLIKVLLMMKHETIVPSVFYSEDSASIDVKALGISIPVKAERWETNGSLERVAGINSFGFGGTNAHAIVREYSPINIPTQIPTGCPKLFVISAASEKSFILSITDTHQRLCSNQTVDLQALLYTSACGRSHARHKYRKVFPTSSLSDLENQLTSALKTKFESVRSDIHVIFAFCGNGVAYRGMCKQLLREVPVFREKVREVENLFQRYKRTSISQWLAGEYDNDDFSKPDVVQPLLFAIQVGIASLLKHWGVKADAMLGHSVGEVAAAHCSGLLSLEDAVKVLHHRSTLQSKVSGGKMLVVSNVAVEEVLKVLPNFAGKICVAAFNSPQSCTLSGDADAIEFLHQRLRIVFTGENIFLHELDVPAAYHSHMMDPILDDIEKSIGPLIANNKQCKLFSTVTADSNSDGDFTTGKYWARNIREPVLFEQTLRAVTKDKQSRRNVVVVEIGPRKALQRSIHETVGRNAIVLSSVQPGRDHDTILSTAAKLFELGINVDWHQLYRGCETLPTAFPVYQFVNTKKELNFEAVRKGDESNACSPYTLVSQINQGNKEYMCNFSLDTTPYLWEHKNNGVPIVPGAFYVELAYASVVASLRPKKPVSLLQLSVSFESLLTLSSNYHQLKVTLKHAENAFKIQSSAATHASGTYRCTDGQPLLEEPTLCLDMILQRCKLVMKREEIYSVLSQAGFEYGSVFRQLDDVHFGDEFKEAVTAIKVPDQLLKHLHDYFIHPVLLDYFLQMTAVVAIGRLTAKQGFPSAIGSIAVSGPLQENMVMYLRATRETSDFLDVCGSFSTTEGQVLVELKGVRISFLCDCSNVLQSWFFHNEIITIPEKRDSQNCQIKAIVFEDKLGIAKGLRPYLHPESAFVESRDHWTADQVGKLVSHSLNTSVDLENILFIWGVEDISHLSSDRMLDRMVTCCELFRQIVLALKESKRSCTVHVITYRSTETTADHVNPGFVLSGMTRACAAEMVGLSFHLTDLASVTSEDIQTLVHVINTCKQHEVMISKGQASTTRIAQTPLRDKTLRDGDFHSVFESNFVVQTTDPYKMTHLSAIPCDTNINPVQEKSVEIQLNNVCLHSSDYFPVTTSHLNFGKTMYWSKHTSQNHKLLSLDFNGIVTAVGKDVSSLKVGDHIASCYPAVATAKIIIPEAVCYSTKRLPFLKKTPCVSYFILAWEILQRTLSKVNPQHRKLVIVSSNSVSALMKVLALTANRSGWNVSSMPGQPLHFDQGHAFVFLPPFEHSWPELFGSGGHDKHFIFVRSNHMPSSLSANIAALKSEHMHVHTLKVADVLQRANLQVQNRNISNWLISLGFDTASLPLKMETFQISSAKELQSNADAESYFSTKIVQQLVLHHRESDCLASDIPLLTMPRQLFKQSCVYIVTGGLSGLGLETVKFIAHNGGGCIVTLSRSTLTDEMQFEMDLLQRRYGVTIMNVQCDVSVSTQVVDAISKIEQRFSSCPIKGVFHSAAVLHDGLIETLDQSLFRKVLQPKVSGALNLHYATLHNKLDYFVCYSSISSFIGNPSQSNYAAANSFLDTFCHYRRNLGLAGQSINWGPLNLGLLLRKDNFQKFLESKGMMIMDVCEIPQALERCLLMNRPQQVICKFNFKNLYIHVLSQNASLRERLSALVAMELKDDISSEPGVHHVSPTNGNVRAIVSDISNVSVDELDDDSALCALGIDSMLAMTLQNKIFQETGVTVPLVRILDPSCTLATLETIVMSNGGL</sequence>
<dbReference type="InterPro" id="IPR014030">
    <property type="entry name" value="Ketoacyl_synth_N"/>
</dbReference>
<dbReference type="Pfam" id="PF08659">
    <property type="entry name" value="KR"/>
    <property type="match status" value="1"/>
</dbReference>
<reference evidence="10 11" key="1">
    <citation type="submission" date="2019-01" db="EMBL/GenBank/DDBJ databases">
        <title>Genome Assembly of Collichthys lucidus.</title>
        <authorList>
            <person name="Cai M."/>
            <person name="Xiao S."/>
        </authorList>
    </citation>
    <scope>NUCLEOTIDE SEQUENCE [LARGE SCALE GENOMIC DNA]</scope>
    <source>
        <strain evidence="10">JT15FE1705JMU</strain>
        <tissue evidence="10">Muscle</tissue>
    </source>
</reference>
<feature type="region of interest" description="C-terminal hotdog fold" evidence="6">
    <location>
        <begin position="1037"/>
        <end position="1182"/>
    </location>
</feature>
<dbReference type="SUPFAM" id="SSF55048">
    <property type="entry name" value="Probable ACP-binding domain of malonyl-CoA ACP transacylase"/>
    <property type="match status" value="1"/>
</dbReference>
<dbReference type="InterPro" id="IPR016035">
    <property type="entry name" value="Acyl_Trfase/lysoPLipase"/>
</dbReference>
<dbReference type="InterPro" id="IPR049552">
    <property type="entry name" value="PKS_DH_N"/>
</dbReference>
<feature type="region of interest" description="N-terminal hotdog fold" evidence="6">
    <location>
        <begin position="905"/>
        <end position="1020"/>
    </location>
</feature>
<dbReference type="InterPro" id="IPR014043">
    <property type="entry name" value="Acyl_transferase_dom"/>
</dbReference>
<dbReference type="Pfam" id="PF21089">
    <property type="entry name" value="PKS_DH_N"/>
    <property type="match status" value="1"/>
</dbReference>
<comment type="catalytic activity">
    <reaction evidence="5">
        <text>holo-[ACP] + malonyl-CoA = malonyl-[ACP] + CoA</text>
        <dbReference type="Rhea" id="RHEA:41792"/>
        <dbReference type="Rhea" id="RHEA-COMP:9623"/>
        <dbReference type="Rhea" id="RHEA-COMP:9685"/>
        <dbReference type="ChEBI" id="CHEBI:57287"/>
        <dbReference type="ChEBI" id="CHEBI:57384"/>
        <dbReference type="ChEBI" id="CHEBI:64479"/>
        <dbReference type="ChEBI" id="CHEBI:78449"/>
        <dbReference type="EC" id="2.3.1.39"/>
    </reaction>
    <physiologicalReaction direction="left-to-right" evidence="5">
        <dbReference type="Rhea" id="RHEA:41793"/>
    </physiologicalReaction>
</comment>
<dbReference type="SUPFAM" id="SSF47336">
    <property type="entry name" value="ACP-like"/>
    <property type="match status" value="1"/>
</dbReference>
<feature type="domain" description="Ketosynthase family 3 (KS3)" evidence="8">
    <location>
        <begin position="5"/>
        <end position="439"/>
    </location>
</feature>
<dbReference type="Gene3D" id="3.10.129.110">
    <property type="entry name" value="Polyketide synthase dehydratase"/>
    <property type="match status" value="1"/>
</dbReference>
<dbReference type="InterPro" id="IPR011032">
    <property type="entry name" value="GroES-like_sf"/>
</dbReference>
<dbReference type="PROSITE" id="PS00606">
    <property type="entry name" value="KS3_1"/>
    <property type="match status" value="1"/>
</dbReference>
<keyword evidence="3" id="KW-0597">Phosphoprotein</keyword>
<dbReference type="InterPro" id="IPR014031">
    <property type="entry name" value="Ketoacyl_synth_C"/>
</dbReference>
<dbReference type="PROSITE" id="PS52019">
    <property type="entry name" value="PKS_MFAS_DH"/>
    <property type="match status" value="1"/>
</dbReference>
<dbReference type="Pfam" id="PF16197">
    <property type="entry name" value="KAsynt_C_assoc"/>
    <property type="match status" value="1"/>
</dbReference>
<dbReference type="InterPro" id="IPR013968">
    <property type="entry name" value="PKS_KR"/>
</dbReference>
<dbReference type="Gene3D" id="3.90.180.10">
    <property type="entry name" value="Medium-chain alcohol dehydrogenases, catalytic domain"/>
    <property type="match status" value="1"/>
</dbReference>
<dbReference type="InterPro" id="IPR020841">
    <property type="entry name" value="PKS_Beta-ketoAc_synthase_dom"/>
</dbReference>
<dbReference type="SMART" id="SM00822">
    <property type="entry name" value="PKS_KR"/>
    <property type="match status" value="1"/>
</dbReference>
<dbReference type="InterPro" id="IPR032821">
    <property type="entry name" value="PKS_assoc"/>
</dbReference>
<dbReference type="Gene3D" id="3.30.70.3290">
    <property type="match status" value="1"/>
</dbReference>
<dbReference type="GO" id="GO:0004315">
    <property type="term" value="F:3-oxoacyl-[acyl-carrier-protein] synthase activity"/>
    <property type="evidence" value="ECO:0007669"/>
    <property type="project" value="InterPro"/>
</dbReference>
<dbReference type="GO" id="GO:0006633">
    <property type="term" value="P:fatty acid biosynthetic process"/>
    <property type="evidence" value="ECO:0007669"/>
    <property type="project" value="UniProtKB-UniPathway"/>
</dbReference>
<dbReference type="InterPro" id="IPR049900">
    <property type="entry name" value="PKS_mFAS_DH"/>
</dbReference>
<dbReference type="Pfam" id="PF14765">
    <property type="entry name" value="PS-DH"/>
    <property type="match status" value="1"/>
</dbReference>
<dbReference type="Gene3D" id="3.40.366.10">
    <property type="entry name" value="Malonyl-Coenzyme A Acyl Carrier Protein, domain 2"/>
    <property type="match status" value="1"/>
</dbReference>
<dbReference type="InterPro" id="IPR016036">
    <property type="entry name" value="Malonyl_transacylase_ACP-bd"/>
</dbReference>
<dbReference type="PROSITE" id="PS50075">
    <property type="entry name" value="CARRIER"/>
    <property type="match status" value="1"/>
</dbReference>
<dbReference type="Gene3D" id="1.10.1200.10">
    <property type="entry name" value="ACP-like"/>
    <property type="match status" value="1"/>
</dbReference>
<dbReference type="Proteomes" id="UP000298787">
    <property type="component" value="Chromosome 19"/>
</dbReference>
<dbReference type="EMBL" id="CM014096">
    <property type="protein sequence ID" value="TKS87447.1"/>
    <property type="molecule type" value="Genomic_DNA"/>
</dbReference>
<dbReference type="UniPathway" id="UPA00094"/>
<keyword evidence="11" id="KW-1185">Reference proteome</keyword>
<dbReference type="SMART" id="SM00825">
    <property type="entry name" value="PKS_KS"/>
    <property type="match status" value="1"/>
</dbReference>
<dbReference type="InterPro" id="IPR042104">
    <property type="entry name" value="PKS_dehydratase_sf"/>
</dbReference>
<dbReference type="GO" id="GO:0004314">
    <property type="term" value="F:[acyl-carrier-protein] S-malonyltransferase activity"/>
    <property type="evidence" value="ECO:0007669"/>
    <property type="project" value="UniProtKB-EC"/>
</dbReference>
<dbReference type="InterPro" id="IPR009081">
    <property type="entry name" value="PP-bd_ACP"/>
</dbReference>
<dbReference type="Pfam" id="PF02801">
    <property type="entry name" value="Ketoacyl-synt_C"/>
    <property type="match status" value="1"/>
</dbReference>
<evidence type="ECO:0000256" key="6">
    <source>
        <dbReference type="PROSITE-ProRule" id="PRU01363"/>
    </source>
</evidence>
<feature type="active site" description="Proton donor; for dehydratase activity" evidence="6">
    <location>
        <position position="1100"/>
    </location>
</feature>
<gene>
    <name evidence="10" type="ORF">D9C73_021571</name>
</gene>
<dbReference type="InterPro" id="IPR036291">
    <property type="entry name" value="NAD(P)-bd_dom_sf"/>
</dbReference>
<evidence type="ECO:0000256" key="1">
    <source>
        <dbReference type="ARBA" id="ARBA00005194"/>
    </source>
</evidence>
<evidence type="ECO:0000256" key="5">
    <source>
        <dbReference type="ARBA" id="ARBA00048404"/>
    </source>
</evidence>
<protein>
    <submittedName>
        <fullName evidence="10">Putative polyketide synthase 16</fullName>
    </submittedName>
</protein>
<feature type="active site" description="Proton acceptor; for dehydratase activity" evidence="6">
    <location>
        <position position="935"/>
    </location>
</feature>
<dbReference type="Pfam" id="PF00109">
    <property type="entry name" value="ketoacyl-synt"/>
    <property type="match status" value="1"/>
</dbReference>
<proteinExistence type="predicted"/>
<evidence type="ECO:0000313" key="11">
    <source>
        <dbReference type="Proteomes" id="UP000298787"/>
    </source>
</evidence>
<dbReference type="CDD" id="cd05274">
    <property type="entry name" value="KR_FAS_SDR_x"/>
    <property type="match status" value="1"/>
</dbReference>
<feature type="domain" description="Carrier" evidence="7">
    <location>
        <begin position="2013"/>
        <end position="2088"/>
    </location>
</feature>
<comment type="pathway">
    <text evidence="1">Lipid metabolism; fatty acid biosynthesis.</text>
</comment>
<dbReference type="Gene3D" id="3.40.50.720">
    <property type="entry name" value="NAD(P)-binding Rossmann-like Domain"/>
    <property type="match status" value="2"/>
</dbReference>
<evidence type="ECO:0000256" key="3">
    <source>
        <dbReference type="ARBA" id="ARBA00022553"/>
    </source>
</evidence>
<dbReference type="InterPro" id="IPR036736">
    <property type="entry name" value="ACP-like_sf"/>
</dbReference>
<dbReference type="SMART" id="SM00827">
    <property type="entry name" value="PKS_AT"/>
    <property type="match status" value="1"/>
</dbReference>
<evidence type="ECO:0000259" key="9">
    <source>
        <dbReference type="PROSITE" id="PS52019"/>
    </source>
</evidence>
<keyword evidence="4" id="KW-0808">Transferase</keyword>
<dbReference type="InterPro" id="IPR057326">
    <property type="entry name" value="KR_dom"/>
</dbReference>
<dbReference type="InterPro" id="IPR001227">
    <property type="entry name" value="Ac_transferase_dom_sf"/>
</dbReference>
<dbReference type="CDD" id="cd00833">
    <property type="entry name" value="PKS"/>
    <property type="match status" value="1"/>
</dbReference>
<evidence type="ECO:0000313" key="10">
    <source>
        <dbReference type="EMBL" id="TKS87447.1"/>
    </source>
</evidence>
<dbReference type="SUPFAM" id="SSF51735">
    <property type="entry name" value="NAD(P)-binding Rossmann-fold domains"/>
    <property type="match status" value="1"/>
</dbReference>
<feature type="domain" description="PKS/mFAS DH" evidence="9">
    <location>
        <begin position="905"/>
        <end position="1182"/>
    </location>
</feature>
<dbReference type="PANTHER" id="PTHR45681:SF8">
    <property type="entry name" value="CARRIER DOMAIN-CONTAINING PROTEIN"/>
    <property type="match status" value="1"/>
</dbReference>
<dbReference type="InterPro" id="IPR050444">
    <property type="entry name" value="Polyketide_Synthase"/>
</dbReference>
<dbReference type="Gene3D" id="3.40.47.10">
    <property type="match status" value="1"/>
</dbReference>
<dbReference type="Pfam" id="PF00550">
    <property type="entry name" value="PP-binding"/>
    <property type="match status" value="1"/>
</dbReference>
<dbReference type="SUPFAM" id="SSF52151">
    <property type="entry name" value="FabD/lysophospholipase-like"/>
    <property type="match status" value="1"/>
</dbReference>
<dbReference type="SUPFAM" id="SSF50129">
    <property type="entry name" value="GroES-like"/>
    <property type="match status" value="1"/>
</dbReference>
<dbReference type="Pfam" id="PF00698">
    <property type="entry name" value="Acyl_transf_1"/>
    <property type="match status" value="1"/>
</dbReference>
<dbReference type="InterPro" id="IPR016039">
    <property type="entry name" value="Thiolase-like"/>
</dbReference>